<feature type="compositionally biased region" description="Low complexity" evidence="1">
    <location>
        <begin position="237"/>
        <end position="250"/>
    </location>
</feature>
<dbReference type="RefSeq" id="WP_165048775.1">
    <property type="nucleotide sequence ID" value="NZ_JAALFE010000006.1"/>
</dbReference>
<sequence>MTPLDAAHAAMERDGADETDRLRFFECLADGEFFLLLEEEAQGTDLKPRVFPLESGPVVLIFDLEERMAEFSGGIAPYAALPGRVIAQQLAGQGIGLGVNLGSAPSQMILPPEAMDWLAGMLEDGPEEIEAVPERFHPPVALIGPVEERLRRKLGMAAGLATAALLAGVTYRDGRHGHMLVFLDPASGAEAALARAAHEAVAFSGVDLGALDVAFLASPDPAAGRIAAVATRIDLPARAAPKAPTAPSAPGMDPDRPPKLR</sequence>
<reference evidence="3 4" key="1">
    <citation type="submission" date="2020-02" db="EMBL/GenBank/DDBJ databases">
        <title>Rhodobacter translucens sp. nov., a novel bacterium isolated from activated sludge.</title>
        <authorList>
            <person name="Liu J."/>
        </authorList>
    </citation>
    <scope>NUCLEOTIDE SEQUENCE [LARGE SCALE GENOMIC DNA]</scope>
    <source>
        <strain evidence="3 4">HX-7-19</strain>
    </source>
</reference>
<proteinExistence type="predicted"/>
<dbReference type="Pfam" id="PF07179">
    <property type="entry name" value="SseB"/>
    <property type="match status" value="1"/>
</dbReference>
<dbReference type="EMBL" id="JAALFE010000006">
    <property type="protein sequence ID" value="NGQ90858.1"/>
    <property type="molecule type" value="Genomic_DNA"/>
</dbReference>
<evidence type="ECO:0000313" key="4">
    <source>
        <dbReference type="Proteomes" id="UP000474758"/>
    </source>
</evidence>
<comment type="caution">
    <text evidence="3">The sequence shown here is derived from an EMBL/GenBank/DDBJ whole genome shotgun (WGS) entry which is preliminary data.</text>
</comment>
<feature type="region of interest" description="Disordered" evidence="1">
    <location>
        <begin position="237"/>
        <end position="261"/>
    </location>
</feature>
<dbReference type="Proteomes" id="UP000474758">
    <property type="component" value="Unassembled WGS sequence"/>
</dbReference>
<feature type="domain" description="SseB protein N-terminal" evidence="2">
    <location>
        <begin position="4"/>
        <end position="114"/>
    </location>
</feature>
<dbReference type="InterPro" id="IPR009839">
    <property type="entry name" value="SseB_N"/>
</dbReference>
<evidence type="ECO:0000256" key="1">
    <source>
        <dbReference type="SAM" id="MobiDB-lite"/>
    </source>
</evidence>
<protein>
    <submittedName>
        <fullName evidence="3">SseB family protein</fullName>
    </submittedName>
</protein>
<dbReference type="AlphaFoldDB" id="A0A6M1TRL8"/>
<evidence type="ECO:0000259" key="2">
    <source>
        <dbReference type="Pfam" id="PF07179"/>
    </source>
</evidence>
<evidence type="ECO:0000313" key="3">
    <source>
        <dbReference type="EMBL" id="NGQ90858.1"/>
    </source>
</evidence>
<name>A0A6M1TRL8_9RHOB</name>
<keyword evidence="4" id="KW-1185">Reference proteome</keyword>
<gene>
    <name evidence="3" type="ORF">G5V65_08095</name>
</gene>
<accession>A0A6M1TRL8</accession>
<organism evidence="3 4">
    <name type="scientific">Paragemmobacter kunshanensis</name>
    <dbReference type="NCBI Taxonomy" id="2583234"/>
    <lineage>
        <taxon>Bacteria</taxon>
        <taxon>Pseudomonadati</taxon>
        <taxon>Pseudomonadota</taxon>
        <taxon>Alphaproteobacteria</taxon>
        <taxon>Rhodobacterales</taxon>
        <taxon>Paracoccaceae</taxon>
        <taxon>Paragemmobacter</taxon>
    </lineage>
</organism>